<dbReference type="InterPro" id="IPR001036">
    <property type="entry name" value="Acrflvin-R"/>
</dbReference>
<accession>A0ABU0JGY7</accession>
<evidence type="ECO:0000256" key="1">
    <source>
        <dbReference type="SAM" id="MobiDB-lite"/>
    </source>
</evidence>
<feature type="transmembrane region" description="Helical" evidence="2">
    <location>
        <begin position="900"/>
        <end position="925"/>
    </location>
</feature>
<protein>
    <submittedName>
        <fullName evidence="3">Hydrophobe/amphiphile efflux-1 (HAE1) family protein</fullName>
    </submittedName>
</protein>
<dbReference type="Gene3D" id="3.30.2090.10">
    <property type="entry name" value="Multidrug efflux transporter AcrB TolC docking domain, DN and DC subdomains"/>
    <property type="match status" value="2"/>
</dbReference>
<feature type="region of interest" description="Disordered" evidence="1">
    <location>
        <begin position="1024"/>
        <end position="1048"/>
    </location>
</feature>
<organism evidence="3 4">
    <name type="scientific">Labrys wisconsinensis</name>
    <dbReference type="NCBI Taxonomy" id="425677"/>
    <lineage>
        <taxon>Bacteria</taxon>
        <taxon>Pseudomonadati</taxon>
        <taxon>Pseudomonadota</taxon>
        <taxon>Alphaproteobacteria</taxon>
        <taxon>Hyphomicrobiales</taxon>
        <taxon>Xanthobacteraceae</taxon>
        <taxon>Labrys</taxon>
    </lineage>
</organism>
<proteinExistence type="predicted"/>
<feature type="transmembrane region" description="Helical" evidence="2">
    <location>
        <begin position="874"/>
        <end position="894"/>
    </location>
</feature>
<keyword evidence="2" id="KW-1133">Transmembrane helix</keyword>
<dbReference type="PANTHER" id="PTHR32063:SF77">
    <property type="entry name" value="ACR FAMILY TRANSPORT PROTEIN"/>
    <property type="match status" value="1"/>
</dbReference>
<evidence type="ECO:0000313" key="3">
    <source>
        <dbReference type="EMBL" id="MDQ0473553.1"/>
    </source>
</evidence>
<dbReference type="SUPFAM" id="SSF82714">
    <property type="entry name" value="Multidrug efflux transporter AcrB TolC docking domain, DN and DC subdomains"/>
    <property type="match status" value="2"/>
</dbReference>
<dbReference type="SUPFAM" id="SSF82866">
    <property type="entry name" value="Multidrug efflux transporter AcrB transmembrane domain"/>
    <property type="match status" value="2"/>
</dbReference>
<name>A0ABU0JGY7_9HYPH</name>
<feature type="transmembrane region" description="Helical" evidence="2">
    <location>
        <begin position="387"/>
        <end position="412"/>
    </location>
</feature>
<comment type="caution">
    <text evidence="3">The sequence shown here is derived from an EMBL/GenBank/DDBJ whole genome shotgun (WGS) entry which is preliminary data.</text>
</comment>
<keyword evidence="4" id="KW-1185">Reference proteome</keyword>
<feature type="transmembrane region" description="Helical" evidence="2">
    <location>
        <begin position="946"/>
        <end position="965"/>
    </location>
</feature>
<dbReference type="Gene3D" id="3.30.70.1320">
    <property type="entry name" value="Multidrug efflux transporter AcrB pore domain like"/>
    <property type="match status" value="1"/>
</dbReference>
<dbReference type="PRINTS" id="PR00702">
    <property type="entry name" value="ACRIFLAVINRP"/>
</dbReference>
<dbReference type="SUPFAM" id="SSF82693">
    <property type="entry name" value="Multidrug efflux transporter AcrB pore domain, PN1, PN2, PC1 and PC2 subdomains"/>
    <property type="match status" value="3"/>
</dbReference>
<feature type="transmembrane region" description="Helical" evidence="2">
    <location>
        <begin position="432"/>
        <end position="457"/>
    </location>
</feature>
<gene>
    <name evidence="3" type="ORF">QO011_006589</name>
</gene>
<evidence type="ECO:0000256" key="2">
    <source>
        <dbReference type="SAM" id="Phobius"/>
    </source>
</evidence>
<dbReference type="InterPro" id="IPR027463">
    <property type="entry name" value="AcrB_DN_DC_subdom"/>
</dbReference>
<feature type="transmembrane region" description="Helical" evidence="2">
    <location>
        <begin position="520"/>
        <end position="543"/>
    </location>
</feature>
<dbReference type="EMBL" id="JAUSVX010000017">
    <property type="protein sequence ID" value="MDQ0473553.1"/>
    <property type="molecule type" value="Genomic_DNA"/>
</dbReference>
<keyword evidence="2" id="KW-0472">Membrane</keyword>
<dbReference type="Gene3D" id="3.30.70.1430">
    <property type="entry name" value="Multidrug efflux transporter AcrB pore domain"/>
    <property type="match status" value="2"/>
</dbReference>
<reference evidence="3 4" key="1">
    <citation type="submission" date="2023-07" db="EMBL/GenBank/DDBJ databases">
        <title>Genomic Encyclopedia of Type Strains, Phase IV (KMG-IV): sequencing the most valuable type-strain genomes for metagenomic binning, comparative biology and taxonomic classification.</title>
        <authorList>
            <person name="Goeker M."/>
        </authorList>
    </citation>
    <scope>NUCLEOTIDE SEQUENCE [LARGE SCALE GENOMIC DNA]</scope>
    <source>
        <strain evidence="3 4">DSM 19619</strain>
    </source>
</reference>
<dbReference type="Pfam" id="PF00873">
    <property type="entry name" value="ACR_tran"/>
    <property type="match status" value="1"/>
</dbReference>
<keyword evidence="2" id="KW-0812">Transmembrane</keyword>
<feature type="transmembrane region" description="Helical" evidence="2">
    <location>
        <begin position="463"/>
        <end position="482"/>
    </location>
</feature>
<sequence length="1048" mass="112165">MALNVSAWSIRQPVLSIVLFVVLLALGWVSFSTLPITKFPNIDIPIIAITITESGAAPAELETQVTRKIEDAVSSVAGIKHVRSTVTDGSSVTLIEFRLEVNTDRALNDVKDAVTKVRTDLPRAIDEPLVSRVDVEDQSILTYSVASPGMTLEQLSWHVDDVVKRELQGLKGVGKVDRIGGVSREIRVSLDPDRLMALGVTAASVNRQLQATTVDLAGGKGDVGDQEQSIRTLAGVRTLEGLRATKIVLAGGREVRLSEIADVRDAYEEPKSFARLDGRTPIVAFSIYRAKGASDTEVAAHVARAIEGLAKAHPDIAYQLVDDGVKDTYGNFQAAMSTLIEGALLAVIVVLIFLRDWRATLIAAVALPLSAIPTFWAMSMMGFSLNLISLLAITLATGILVDDAIVEIENIIRHMKMGKSPYRASLEAADEIGLAVIAITTTIIAIFVPVSLMGGIAGQYFKQFGLVVAVAVFFSLLVARLITPMMTAYLLRPHPHREPVDGFVMRSYVRFLEWTLARWYSPYLTVAVGMVLFVASLAAMGLLPQGFMPKTDEGRIVIAVEVPPGGRLEDTRRKTDEVVAAIRQMPEVERVLVIGGASPTGSLEVRKAAVYVELVHKSERERRQWTLQEDITQRIAGIPDVRAWYVNDRGERGVNVALLGTDPAELNQTVAGLEAAMRKIPGFSSVAASAGQDRPEVQIVPRTDDAARYGITTEQISEAVRVATIGDISGNLAKFNAGDRLVPIRVQLTEASRANLGLIQALSLVTAAGGTVPLSAVADVKFGQGPSSIDRYDRVRLISVGADLPGSMTLGEAMAKVEALPVMQNLPKSVRTAPTGDAEIMGEVYTGFAMAMGAGLMLVFGVLILLLGSVFHPVTILFSLPLSLGGVVGALLITDNSVSLPVVIGILMLMGIVTKNAIMLVDFAVERVKHGMSRHDAIIDAGRKRARPIVMTTIAMVAGMVPTALGHGDGGEFRAPMAIAVIGGLTASTVLSLIFVPSFYSVMDDVTRLFVWIFGRFIGPKDEDETAPAPPARLPGGPPAHSLPIAAE</sequence>
<feature type="transmembrane region" description="Helical" evidence="2">
    <location>
        <begin position="977"/>
        <end position="1000"/>
    </location>
</feature>
<dbReference type="RefSeq" id="WP_307282007.1">
    <property type="nucleotide sequence ID" value="NZ_JAUSVX010000017.1"/>
</dbReference>
<feature type="transmembrane region" description="Helical" evidence="2">
    <location>
        <begin position="844"/>
        <end position="867"/>
    </location>
</feature>
<dbReference type="Gene3D" id="1.20.1640.10">
    <property type="entry name" value="Multidrug efflux transporter AcrB transmembrane domain"/>
    <property type="match status" value="2"/>
</dbReference>
<feature type="transmembrane region" description="Helical" evidence="2">
    <location>
        <begin position="334"/>
        <end position="354"/>
    </location>
</feature>
<feature type="compositionally biased region" description="Pro residues" evidence="1">
    <location>
        <begin position="1028"/>
        <end position="1038"/>
    </location>
</feature>
<dbReference type="Gene3D" id="3.30.70.1440">
    <property type="entry name" value="Multidrug efflux transporter AcrB pore domain"/>
    <property type="match status" value="1"/>
</dbReference>
<dbReference type="Proteomes" id="UP001242480">
    <property type="component" value="Unassembled WGS sequence"/>
</dbReference>
<dbReference type="PANTHER" id="PTHR32063">
    <property type="match status" value="1"/>
</dbReference>
<feature type="transmembrane region" description="Helical" evidence="2">
    <location>
        <begin position="361"/>
        <end position="381"/>
    </location>
</feature>
<evidence type="ECO:0000313" key="4">
    <source>
        <dbReference type="Proteomes" id="UP001242480"/>
    </source>
</evidence>